<feature type="region of interest" description="Disordered" evidence="2">
    <location>
        <begin position="1"/>
        <end position="44"/>
    </location>
</feature>
<feature type="region of interest" description="Disordered" evidence="2">
    <location>
        <begin position="90"/>
        <end position="115"/>
    </location>
</feature>
<evidence type="ECO:0000256" key="1">
    <source>
        <dbReference type="ARBA" id="ARBA00007160"/>
    </source>
</evidence>
<reference evidence="3 4" key="1">
    <citation type="submission" date="2022-01" db="EMBL/GenBank/DDBJ databases">
        <authorList>
            <person name="Xiong W."/>
            <person name="Schranz E."/>
        </authorList>
    </citation>
    <scope>NUCLEOTIDE SEQUENCE [LARGE SCALE GENOMIC DNA]</scope>
</reference>
<dbReference type="InterPro" id="IPR003496">
    <property type="entry name" value="ABA_WDS"/>
</dbReference>
<dbReference type="AlphaFoldDB" id="A0AAU9P843"/>
<sequence>MAEEKKHHHLFHHNKDDEESSAAYSVEGTHDYKEDEKKHKKDEHLGEVGAVAAGLFAEHEKHEEKKDPENAHRHKLEEEIAATAAVGAGGYAFHEHHDKKEDEKAQDTKKHHHLF</sequence>
<dbReference type="PANTHER" id="PTHR33801">
    <property type="entry name" value="ABSCISIC STRESS-RIPENING PROTEIN 5"/>
    <property type="match status" value="1"/>
</dbReference>
<feature type="compositionally biased region" description="Basic and acidic residues" evidence="2">
    <location>
        <begin position="28"/>
        <end position="44"/>
    </location>
</feature>
<accession>A0AAU9P843</accession>
<dbReference type="Pfam" id="PF02496">
    <property type="entry name" value="ABA_WDS"/>
    <property type="match status" value="1"/>
</dbReference>
<feature type="compositionally biased region" description="Basic and acidic residues" evidence="2">
    <location>
        <begin position="93"/>
        <end position="108"/>
    </location>
</feature>
<feature type="compositionally biased region" description="Basic residues" evidence="2">
    <location>
        <begin position="1"/>
        <end position="12"/>
    </location>
</feature>
<proteinExistence type="inferred from homology"/>
<comment type="similarity">
    <text evidence="1">Belongs to the abscisic acid and water stress-induced protein family.</text>
</comment>
<comment type="caution">
    <text evidence="3">The sequence shown here is derived from an EMBL/GenBank/DDBJ whole genome shotgun (WGS) entry which is preliminary data.</text>
</comment>
<dbReference type="Proteomes" id="UP001157418">
    <property type="component" value="Unassembled WGS sequence"/>
</dbReference>
<keyword evidence="4" id="KW-1185">Reference proteome</keyword>
<protein>
    <submittedName>
        <fullName evidence="3">Uncharacterized protein</fullName>
    </submittedName>
</protein>
<gene>
    <name evidence="3" type="ORF">LVIROSA_LOCUS31841</name>
</gene>
<evidence type="ECO:0000313" key="4">
    <source>
        <dbReference type="Proteomes" id="UP001157418"/>
    </source>
</evidence>
<dbReference type="EMBL" id="CAKMRJ010005523">
    <property type="protein sequence ID" value="CAH1446121.1"/>
    <property type="molecule type" value="Genomic_DNA"/>
</dbReference>
<evidence type="ECO:0000256" key="2">
    <source>
        <dbReference type="SAM" id="MobiDB-lite"/>
    </source>
</evidence>
<evidence type="ECO:0000313" key="3">
    <source>
        <dbReference type="EMBL" id="CAH1446121.1"/>
    </source>
</evidence>
<organism evidence="3 4">
    <name type="scientific">Lactuca virosa</name>
    <dbReference type="NCBI Taxonomy" id="75947"/>
    <lineage>
        <taxon>Eukaryota</taxon>
        <taxon>Viridiplantae</taxon>
        <taxon>Streptophyta</taxon>
        <taxon>Embryophyta</taxon>
        <taxon>Tracheophyta</taxon>
        <taxon>Spermatophyta</taxon>
        <taxon>Magnoliopsida</taxon>
        <taxon>eudicotyledons</taxon>
        <taxon>Gunneridae</taxon>
        <taxon>Pentapetalae</taxon>
        <taxon>asterids</taxon>
        <taxon>campanulids</taxon>
        <taxon>Asterales</taxon>
        <taxon>Asteraceae</taxon>
        <taxon>Cichorioideae</taxon>
        <taxon>Cichorieae</taxon>
        <taxon>Lactucinae</taxon>
        <taxon>Lactuca</taxon>
    </lineage>
</organism>
<name>A0AAU9P843_9ASTR</name>
<dbReference type="PANTHER" id="PTHR33801:SF26">
    <property type="entry name" value="OS04G0423400 PROTEIN"/>
    <property type="match status" value="1"/>
</dbReference>